<dbReference type="Pfam" id="PF07690">
    <property type="entry name" value="MFS_1"/>
    <property type="match status" value="1"/>
</dbReference>
<dbReference type="Gene3D" id="1.20.1250.20">
    <property type="entry name" value="MFS general substrate transporter like domains"/>
    <property type="match status" value="2"/>
</dbReference>
<feature type="transmembrane region" description="Helical" evidence="6">
    <location>
        <begin position="303"/>
        <end position="326"/>
    </location>
</feature>
<feature type="transmembrane region" description="Helical" evidence="6">
    <location>
        <begin position="109"/>
        <end position="129"/>
    </location>
</feature>
<evidence type="ECO:0000313" key="9">
    <source>
        <dbReference type="Proteomes" id="UP000014071"/>
    </source>
</evidence>
<feature type="transmembrane region" description="Helical" evidence="6">
    <location>
        <begin position="168"/>
        <end position="189"/>
    </location>
</feature>
<reference evidence="9" key="1">
    <citation type="journal article" date="2013" name="Genome Announc.">
        <title>Draft genome sequence of the basidiomycetous yeast-like fungus Pseudozyma hubeiensis SY62, which produces an abundant amount of the biosurfactant mannosylerythritol lipids.</title>
        <authorList>
            <person name="Konishi M."/>
            <person name="Hatada Y."/>
            <person name="Horiuchi J."/>
        </authorList>
    </citation>
    <scope>NUCLEOTIDE SEQUENCE [LARGE SCALE GENOMIC DNA]</scope>
    <source>
        <strain evidence="9">SY62</strain>
    </source>
</reference>
<protein>
    <submittedName>
        <fullName evidence="8">Allantoate transporter</fullName>
    </submittedName>
</protein>
<comment type="subcellular location">
    <subcellularLocation>
        <location evidence="1">Membrane</location>
        <topology evidence="1">Multi-pass membrane protein</topology>
    </subcellularLocation>
</comment>
<dbReference type="InterPro" id="IPR020846">
    <property type="entry name" value="MFS_dom"/>
</dbReference>
<evidence type="ECO:0000256" key="5">
    <source>
        <dbReference type="ARBA" id="ARBA00023136"/>
    </source>
</evidence>
<dbReference type="OrthoDB" id="6730379at2759"/>
<dbReference type="PANTHER" id="PTHR43791">
    <property type="entry name" value="PERMEASE-RELATED"/>
    <property type="match status" value="1"/>
</dbReference>
<evidence type="ECO:0000256" key="6">
    <source>
        <dbReference type="SAM" id="Phobius"/>
    </source>
</evidence>
<dbReference type="InterPro" id="IPR036259">
    <property type="entry name" value="MFS_trans_sf"/>
</dbReference>
<proteinExistence type="predicted"/>
<dbReference type="InterPro" id="IPR011701">
    <property type="entry name" value="MFS"/>
</dbReference>
<evidence type="ECO:0000256" key="2">
    <source>
        <dbReference type="ARBA" id="ARBA00022448"/>
    </source>
</evidence>
<feature type="transmembrane region" description="Helical" evidence="6">
    <location>
        <begin position="367"/>
        <end position="386"/>
    </location>
</feature>
<organism evidence="8 9">
    <name type="scientific">Pseudozyma hubeiensis (strain SY62)</name>
    <name type="common">Yeast</name>
    <dbReference type="NCBI Taxonomy" id="1305764"/>
    <lineage>
        <taxon>Eukaryota</taxon>
        <taxon>Fungi</taxon>
        <taxon>Dikarya</taxon>
        <taxon>Basidiomycota</taxon>
        <taxon>Ustilaginomycotina</taxon>
        <taxon>Ustilaginomycetes</taxon>
        <taxon>Ustilaginales</taxon>
        <taxon>Ustilaginaceae</taxon>
        <taxon>Pseudozyma</taxon>
    </lineage>
</organism>
<keyword evidence="5 6" id="KW-0472">Membrane</keyword>
<keyword evidence="4 6" id="KW-1133">Transmembrane helix</keyword>
<dbReference type="PANTHER" id="PTHR43791:SF7">
    <property type="entry name" value="MAJOR FACILITATOR SUPERFAMILY (MFS) PROFILE DOMAIN-CONTAINING PROTEIN"/>
    <property type="match status" value="1"/>
</dbReference>
<dbReference type="GO" id="GO:0022857">
    <property type="term" value="F:transmembrane transporter activity"/>
    <property type="evidence" value="ECO:0007669"/>
    <property type="project" value="InterPro"/>
</dbReference>
<evidence type="ECO:0000259" key="7">
    <source>
        <dbReference type="PROSITE" id="PS50850"/>
    </source>
</evidence>
<feature type="domain" description="Major facilitator superfamily (MFS) profile" evidence="7">
    <location>
        <begin position="73"/>
        <end position="488"/>
    </location>
</feature>
<keyword evidence="2" id="KW-0813">Transport</keyword>
<feature type="transmembrane region" description="Helical" evidence="6">
    <location>
        <begin position="201"/>
        <end position="220"/>
    </location>
</feature>
<dbReference type="Proteomes" id="UP000014071">
    <property type="component" value="Unassembled WGS sequence"/>
</dbReference>
<evidence type="ECO:0000256" key="3">
    <source>
        <dbReference type="ARBA" id="ARBA00022692"/>
    </source>
</evidence>
<gene>
    <name evidence="8" type="ORF">PHSY_004200</name>
</gene>
<keyword evidence="9" id="KW-1185">Reference proteome</keyword>
<evidence type="ECO:0000256" key="4">
    <source>
        <dbReference type="ARBA" id="ARBA00022989"/>
    </source>
</evidence>
<dbReference type="AlphaFoldDB" id="R9P5U6"/>
<dbReference type="SUPFAM" id="SSF103473">
    <property type="entry name" value="MFS general substrate transporter"/>
    <property type="match status" value="1"/>
</dbReference>
<feature type="transmembrane region" description="Helical" evidence="6">
    <location>
        <begin position="136"/>
        <end position="156"/>
    </location>
</feature>
<evidence type="ECO:0000256" key="1">
    <source>
        <dbReference type="ARBA" id="ARBA00004141"/>
    </source>
</evidence>
<dbReference type="HOGENOM" id="CLU_001265_0_5_1"/>
<feature type="transmembrane region" description="Helical" evidence="6">
    <location>
        <begin position="430"/>
        <end position="450"/>
    </location>
</feature>
<feature type="transmembrane region" description="Helical" evidence="6">
    <location>
        <begin position="232"/>
        <end position="254"/>
    </location>
</feature>
<feature type="transmembrane region" description="Helical" evidence="6">
    <location>
        <begin position="462"/>
        <end position="484"/>
    </location>
</feature>
<dbReference type="STRING" id="1305764.R9P5U6"/>
<keyword evidence="3 6" id="KW-0812">Transmembrane</keyword>
<sequence length="536" mass="60739">MSSHKASISSHSPCEESIKAFDEKASQSVAVTAFEHGATGTKLSKIEEVIEAEHQLTEQESRRLRRKIDRYTVPCLLAIYGLQYADKVSLATGVLFGLKQDTHLKGQEYSWLTTIYYLGYFIFQPLMNYGMQRVDAAYVVSAMVVVWGIVLVTLGLCHSFAQLMAVRFILGALEGVVTPAFSLIVASWYKRSEQNARQLWYFAMNTGFSLWVSVVIYFVSKKASDDGHISGWRVINFFLGGLTVFVGVLTGIFLRLPKNAWWLNENERKLAHARIIDNGVGTGETKEWKGDQVKDALTDPNTYFIFFINVTCCIPNGGITTFQSLIYQSFSFTPLESILYQLPSFALSFCWILFAAFMIHKFPRLRFFFMCFTVIPAFVAVMTAGTLPHEPKYKWSRYGVYLMSILYALQSFLMWALMPSIIGGRTKKTVVATLCFMGYCVGNMIGPQVFRASDAPRYIRGLIVVASMLALVFVLCICWLIYLVTENKRRRKVLAQMGVSEEERLLKNKINGELDVAINAVYGHQKRDFRLPDSRL</sequence>
<dbReference type="GO" id="GO:0016020">
    <property type="term" value="C:membrane"/>
    <property type="evidence" value="ECO:0007669"/>
    <property type="project" value="UniProtKB-SubCell"/>
</dbReference>
<dbReference type="PROSITE" id="PS50850">
    <property type="entry name" value="MFS"/>
    <property type="match status" value="1"/>
</dbReference>
<dbReference type="EMBL" id="DF238805">
    <property type="protein sequence ID" value="GAC96617.1"/>
    <property type="molecule type" value="Genomic_DNA"/>
</dbReference>
<evidence type="ECO:0000313" key="8">
    <source>
        <dbReference type="EMBL" id="GAC96617.1"/>
    </source>
</evidence>
<dbReference type="eggNOG" id="KOG2533">
    <property type="taxonomic scope" value="Eukaryota"/>
</dbReference>
<dbReference type="GeneID" id="24109483"/>
<accession>R9P5U6</accession>
<feature type="transmembrane region" description="Helical" evidence="6">
    <location>
        <begin position="338"/>
        <end position="360"/>
    </location>
</feature>
<dbReference type="RefSeq" id="XP_012190204.1">
    <property type="nucleotide sequence ID" value="XM_012334814.1"/>
</dbReference>
<feature type="transmembrane region" description="Helical" evidence="6">
    <location>
        <begin position="398"/>
        <end position="418"/>
    </location>
</feature>
<name>R9P5U6_PSEHS</name>
<feature type="transmembrane region" description="Helical" evidence="6">
    <location>
        <begin position="71"/>
        <end position="97"/>
    </location>
</feature>